<protein>
    <submittedName>
        <fullName evidence="1">Prolyl-tRNA synthetase associated domain-containing protein</fullName>
    </submittedName>
</protein>
<dbReference type="Proteomes" id="UP000594014">
    <property type="component" value="Chromosome"/>
</dbReference>
<accession>A0ACD1AAV2</accession>
<dbReference type="EMBL" id="CP042469">
    <property type="protein sequence ID" value="QOX63653.1"/>
    <property type="molecule type" value="Genomic_DNA"/>
</dbReference>
<evidence type="ECO:0000313" key="2">
    <source>
        <dbReference type="Proteomes" id="UP000594014"/>
    </source>
</evidence>
<name>A0ACD1AAV2_9FIRM</name>
<proteinExistence type="predicted"/>
<gene>
    <name evidence="1" type="ORF">FRZ06_09970</name>
</gene>
<evidence type="ECO:0000313" key="1">
    <source>
        <dbReference type="EMBL" id="QOX63653.1"/>
    </source>
</evidence>
<reference evidence="1" key="1">
    <citation type="submission" date="2019-08" db="EMBL/GenBank/DDBJ databases">
        <title>Genome sequence of Clostridiales bacterium MT110.</title>
        <authorList>
            <person name="Cao J."/>
        </authorList>
    </citation>
    <scope>NUCLEOTIDE SEQUENCE</scope>
    <source>
        <strain evidence="1">MT110</strain>
    </source>
</reference>
<keyword evidence="2" id="KW-1185">Reference proteome</keyword>
<organism evidence="1 2">
    <name type="scientific">Anoxybacterium hadale</name>
    <dbReference type="NCBI Taxonomy" id="3408580"/>
    <lineage>
        <taxon>Bacteria</taxon>
        <taxon>Bacillati</taxon>
        <taxon>Bacillota</taxon>
        <taxon>Clostridia</taxon>
        <taxon>Peptostreptococcales</taxon>
        <taxon>Anaerovoracaceae</taxon>
        <taxon>Anoxybacterium</taxon>
    </lineage>
</organism>
<sequence>MSGPRQIIFEKLNELGINYDLIEHPAVYTIEELEVVDSSYRNKIVKNLFLRDDKKKHYILLVISKDKKVNLKDLRMKIKSRPLTFASKDSLSEYLRLSKGSVTPFGILNDDLIRVEVMIDKSLLDYEHIGIHPNENTATVFIRPKDLELVITNHGNKVRYVEL</sequence>